<gene>
    <name evidence="3" type="ORF">AABB24_036742</name>
</gene>
<dbReference type="PROSITE" id="PS51257">
    <property type="entry name" value="PROKAR_LIPOPROTEIN"/>
    <property type="match status" value="1"/>
</dbReference>
<reference evidence="3 4" key="1">
    <citation type="submission" date="2024-05" db="EMBL/GenBank/DDBJ databases">
        <title>De novo assembly of an allotetraploid wild potato.</title>
        <authorList>
            <person name="Hosaka A.J."/>
        </authorList>
    </citation>
    <scope>NUCLEOTIDE SEQUENCE [LARGE SCALE GENOMIC DNA]</scope>
    <source>
        <tissue evidence="3">Young leaves</tissue>
    </source>
</reference>
<dbReference type="AlphaFoldDB" id="A0ABD2R1I2"/>
<feature type="chain" id="PRO_5044776601" description="Protodermal factor 1" evidence="2">
    <location>
        <begin position="30"/>
        <end position="386"/>
    </location>
</feature>
<evidence type="ECO:0000256" key="2">
    <source>
        <dbReference type="SAM" id="SignalP"/>
    </source>
</evidence>
<dbReference type="EMBL" id="JBJKTR010000022">
    <property type="protein sequence ID" value="KAL3325658.1"/>
    <property type="molecule type" value="Genomic_DNA"/>
</dbReference>
<feature type="compositionally biased region" description="Low complexity" evidence="1">
    <location>
        <begin position="139"/>
        <end position="165"/>
    </location>
</feature>
<proteinExistence type="predicted"/>
<organism evidence="3 4">
    <name type="scientific">Solanum stoloniferum</name>
    <dbReference type="NCBI Taxonomy" id="62892"/>
    <lineage>
        <taxon>Eukaryota</taxon>
        <taxon>Viridiplantae</taxon>
        <taxon>Streptophyta</taxon>
        <taxon>Embryophyta</taxon>
        <taxon>Tracheophyta</taxon>
        <taxon>Spermatophyta</taxon>
        <taxon>Magnoliopsida</taxon>
        <taxon>eudicotyledons</taxon>
        <taxon>Gunneridae</taxon>
        <taxon>Pentapetalae</taxon>
        <taxon>asterids</taxon>
        <taxon>lamiids</taxon>
        <taxon>Solanales</taxon>
        <taxon>Solanaceae</taxon>
        <taxon>Solanoideae</taxon>
        <taxon>Solaneae</taxon>
        <taxon>Solanum</taxon>
    </lineage>
</organism>
<evidence type="ECO:0000256" key="1">
    <source>
        <dbReference type="SAM" id="MobiDB-lite"/>
    </source>
</evidence>
<dbReference type="InterPro" id="IPR039923">
    <property type="entry name" value="Protodermal_1"/>
</dbReference>
<evidence type="ECO:0000313" key="4">
    <source>
        <dbReference type="Proteomes" id="UP001627284"/>
    </source>
</evidence>
<feature type="region of interest" description="Disordered" evidence="1">
    <location>
        <begin position="30"/>
        <end position="230"/>
    </location>
</feature>
<feature type="signal peptide" evidence="2">
    <location>
        <begin position="1"/>
        <end position="29"/>
    </location>
</feature>
<evidence type="ECO:0008006" key="5">
    <source>
        <dbReference type="Google" id="ProtNLM"/>
    </source>
</evidence>
<accession>A0ABD2R1I2</accession>
<comment type="caution">
    <text evidence="3">The sequence shown here is derived from an EMBL/GenBank/DDBJ whole genome shotgun (WGS) entry which is preliminary data.</text>
</comment>
<feature type="compositionally biased region" description="Low complexity" evidence="1">
    <location>
        <begin position="187"/>
        <end position="199"/>
    </location>
</feature>
<dbReference type="Proteomes" id="UP001627284">
    <property type="component" value="Unassembled WGS sequence"/>
</dbReference>
<name>A0ABD2R1I2_9SOLN</name>
<evidence type="ECO:0000313" key="3">
    <source>
        <dbReference type="EMBL" id="KAL3325658.1"/>
    </source>
</evidence>
<dbReference type="PANTHER" id="PTHR33210:SF25">
    <property type="entry name" value="PROTODERMAL FACTOR 1-LIKE"/>
    <property type="match status" value="1"/>
</dbReference>
<protein>
    <recommendedName>
        <fullName evidence="5">Protodermal factor 1</fullName>
    </recommendedName>
</protein>
<keyword evidence="4" id="KW-1185">Reference proteome</keyword>
<keyword evidence="2" id="KW-0732">Signal</keyword>
<dbReference type="PANTHER" id="PTHR33210">
    <property type="entry name" value="PROTODERMAL FACTOR 1"/>
    <property type="match status" value="1"/>
</dbReference>
<sequence length="386" mass="39630">MEKKRSKQTSLILWATVAALLMQNLVISCRTPPKNSRTPPSHGSGSGGSRKTPSHGSSTRGGKSHSGCDNPPSGGGGGYTPTPVPSSGGTGGGYSPPSPPTDGGTPPTTPIVNPDTPSAPFDPNSPPSGGGGYYPSPPTDSGTPPTTPIISPNTPSIPDISTPSTPFDPNSPPSGGGAYYPSPPTYGTPTTPTTPIIGPDTLSIPDIFTPLAPFDPNSPPSGGYYPSPPTFPTPSTPGIPIFFPPTTPIINPGIPGTPAIYIPPPLFDPSSPPFSIDYWRTNPALIWGLCGWWATVGSAFGVAAAPGLGSNFNLLQALSNTRSDGVGELYREGTASLLNSMVNKKFPYTTKQVRENFVAALSSNKAAAAQAARFKLANEGRFKPRA</sequence>